<accession>A0ABR4KG85</accession>
<dbReference type="InterPro" id="IPR016435">
    <property type="entry name" value="DPH1/DPH2"/>
</dbReference>
<dbReference type="Gene3D" id="3.40.50.11840">
    <property type="entry name" value="Diphthamide synthesis DPH1/DPH2 domain 1"/>
    <property type="match status" value="1"/>
</dbReference>
<dbReference type="Gene3D" id="1.20.1090.10">
    <property type="entry name" value="Dehydroquinate synthase-like - alpha domain"/>
    <property type="match status" value="1"/>
</dbReference>
<feature type="region of interest" description="Disordered" evidence="9">
    <location>
        <begin position="764"/>
        <end position="856"/>
    </location>
</feature>
<dbReference type="EMBL" id="JBFXLU010000037">
    <property type="protein sequence ID" value="KAL2850332.1"/>
    <property type="molecule type" value="Genomic_DNA"/>
</dbReference>
<gene>
    <name evidence="12" type="ORF">BJY01DRAFT_233279</name>
</gene>
<dbReference type="InterPro" id="IPR042263">
    <property type="entry name" value="DPH1/DPH2_1"/>
</dbReference>
<dbReference type="NCBIfam" id="TIGR00272">
    <property type="entry name" value="DPH2"/>
    <property type="match status" value="1"/>
</dbReference>
<evidence type="ECO:0000256" key="8">
    <source>
        <dbReference type="RuleBase" id="RU364133"/>
    </source>
</evidence>
<evidence type="ECO:0000256" key="3">
    <source>
        <dbReference type="ARBA" id="ARBA00006179"/>
    </source>
</evidence>
<dbReference type="CDD" id="cd08177">
    <property type="entry name" value="MAR"/>
    <property type="match status" value="1"/>
</dbReference>
<dbReference type="NCBIfam" id="TIGR00322">
    <property type="entry name" value="diphth2_R"/>
    <property type="match status" value="1"/>
</dbReference>
<dbReference type="SFLD" id="SFLDG01121">
    <property type="entry name" value="Diphthamide_biosynthesis"/>
    <property type="match status" value="1"/>
</dbReference>
<dbReference type="InterPro" id="IPR001670">
    <property type="entry name" value="ADH_Fe/GldA"/>
</dbReference>
<name>A0ABR4KG85_9EURO</name>
<dbReference type="Gene3D" id="3.40.50.1970">
    <property type="match status" value="1"/>
</dbReference>
<dbReference type="Pfam" id="PF01866">
    <property type="entry name" value="Diphthamide_syn"/>
    <property type="match status" value="1"/>
</dbReference>
<reference evidence="12 13" key="1">
    <citation type="submission" date="2024-07" db="EMBL/GenBank/DDBJ databases">
        <title>Section-level genome sequencing and comparative genomics of Aspergillus sections Usti and Cavernicolus.</title>
        <authorList>
            <consortium name="Lawrence Berkeley National Laboratory"/>
            <person name="Nybo J.L."/>
            <person name="Vesth T.C."/>
            <person name="Theobald S."/>
            <person name="Frisvad J.C."/>
            <person name="Larsen T.O."/>
            <person name="Kjaerboelling I."/>
            <person name="Rothschild-Mancinelli K."/>
            <person name="Lyhne E.K."/>
            <person name="Kogle M.E."/>
            <person name="Barry K."/>
            <person name="Clum A."/>
            <person name="Na H."/>
            <person name="Ledsgaard L."/>
            <person name="Lin J."/>
            <person name="Lipzen A."/>
            <person name="Kuo A."/>
            <person name="Riley R."/>
            <person name="Mondo S."/>
            <person name="Labutti K."/>
            <person name="Haridas S."/>
            <person name="Pangalinan J."/>
            <person name="Salamov A.A."/>
            <person name="Simmons B.A."/>
            <person name="Magnuson J.K."/>
            <person name="Chen J."/>
            <person name="Drula E."/>
            <person name="Henrissat B."/>
            <person name="Wiebenga A."/>
            <person name="Lubbers R.J."/>
            <person name="Gomes A.C."/>
            <person name="Makela M.R."/>
            <person name="Stajich J."/>
            <person name="Grigoriev I.V."/>
            <person name="Mortensen U.H."/>
            <person name="De Vries R.P."/>
            <person name="Baker S.E."/>
            <person name="Andersen M.R."/>
        </authorList>
    </citation>
    <scope>NUCLEOTIDE SEQUENCE [LARGE SCALE GENOMIC DNA]</scope>
    <source>
        <strain evidence="12 13">CBS 123904</strain>
    </source>
</reference>
<comment type="caution">
    <text evidence="12">The sequence shown here is derived from an EMBL/GenBank/DDBJ whole genome shotgun (WGS) entry which is preliminary data.</text>
</comment>
<evidence type="ECO:0000259" key="10">
    <source>
        <dbReference type="Pfam" id="PF00465"/>
    </source>
</evidence>
<comment type="function">
    <text evidence="8">Required for the first step of diphthamide biosynthesis, a post-translational modification of histidine which occurs in elongation factor 2. DPH1 and DPH2 transfer a 3-amino-3-carboxypropyl (ACP) group from S-adenosyl-L-methionine (SAM) to a histidine residue, the reaction is assisted by a reduction system comprising DPH3 and a NADH-dependent reductase. Facilitates the reduction of the catalytic iron-sulfur cluster found in the DPH1 subunit.</text>
</comment>
<evidence type="ECO:0000259" key="11">
    <source>
        <dbReference type="Pfam" id="PF25137"/>
    </source>
</evidence>
<evidence type="ECO:0000256" key="4">
    <source>
        <dbReference type="ARBA" id="ARBA00022723"/>
    </source>
</evidence>
<dbReference type="InterPro" id="IPR056798">
    <property type="entry name" value="ADH_Fe_C"/>
</dbReference>
<evidence type="ECO:0000256" key="1">
    <source>
        <dbReference type="ARBA" id="ARBA00001966"/>
    </source>
</evidence>
<dbReference type="PANTHER" id="PTHR10762">
    <property type="entry name" value="DIPHTHAMIDE BIOSYNTHESIS PROTEIN"/>
    <property type="match status" value="1"/>
</dbReference>
<protein>
    <recommendedName>
        <fullName evidence="8">2-(3-amino-3-carboxypropyl)histidine synthase subunit 2</fullName>
    </recommendedName>
</protein>
<comment type="similarity">
    <text evidence="3 8">Belongs to the DPH1/DPH2 family. DPH2 subfamily.</text>
</comment>
<organism evidence="12 13">
    <name type="scientific">Aspergillus pseudoustus</name>
    <dbReference type="NCBI Taxonomy" id="1810923"/>
    <lineage>
        <taxon>Eukaryota</taxon>
        <taxon>Fungi</taxon>
        <taxon>Dikarya</taxon>
        <taxon>Ascomycota</taxon>
        <taxon>Pezizomycotina</taxon>
        <taxon>Eurotiomycetes</taxon>
        <taxon>Eurotiomycetidae</taxon>
        <taxon>Eurotiales</taxon>
        <taxon>Aspergillaceae</taxon>
        <taxon>Aspergillus</taxon>
        <taxon>Aspergillus subgen. Nidulantes</taxon>
    </lineage>
</organism>
<keyword evidence="4 8" id="KW-0479">Metal-binding</keyword>
<dbReference type="InterPro" id="IPR010014">
    <property type="entry name" value="DHP2"/>
</dbReference>
<keyword evidence="6 8" id="KW-0408">Iron</keyword>
<evidence type="ECO:0000256" key="2">
    <source>
        <dbReference type="ARBA" id="ARBA00005156"/>
    </source>
</evidence>
<evidence type="ECO:0000256" key="7">
    <source>
        <dbReference type="ARBA" id="ARBA00023014"/>
    </source>
</evidence>
<dbReference type="Proteomes" id="UP001610446">
    <property type="component" value="Unassembled WGS sequence"/>
</dbReference>
<comment type="pathway">
    <text evidence="2 8">Protein modification; peptidyl-diphthamide biosynthesis.</text>
</comment>
<dbReference type="SFLD" id="SFLDF00408">
    <property type="entry name" value="Diphthamide_biosynthesis_famil"/>
    <property type="match status" value="1"/>
</dbReference>
<keyword evidence="8" id="KW-0963">Cytoplasm</keyword>
<feature type="compositionally biased region" description="Gly residues" evidence="9">
    <location>
        <begin position="840"/>
        <end position="849"/>
    </location>
</feature>
<dbReference type="InterPro" id="IPR034786">
    <property type="entry name" value="MAR"/>
</dbReference>
<dbReference type="SUPFAM" id="SSF56796">
    <property type="entry name" value="Dehydroquinate synthase-like"/>
    <property type="match status" value="1"/>
</dbReference>
<keyword evidence="5" id="KW-0560">Oxidoreductase</keyword>
<dbReference type="SFLD" id="SFLDS00032">
    <property type="entry name" value="Radical_SAM_3-amino-3-carboxyp"/>
    <property type="match status" value="1"/>
</dbReference>
<dbReference type="Pfam" id="PF25137">
    <property type="entry name" value="ADH_Fe_C"/>
    <property type="match status" value="1"/>
</dbReference>
<proteinExistence type="inferred from homology"/>
<evidence type="ECO:0000256" key="6">
    <source>
        <dbReference type="ARBA" id="ARBA00023004"/>
    </source>
</evidence>
<comment type="subcellular location">
    <subcellularLocation>
        <location evidence="8">Cytoplasm</location>
    </subcellularLocation>
</comment>
<dbReference type="Gene3D" id="3.40.50.11860">
    <property type="entry name" value="Diphthamide synthesis DPH1/DPH2 domain 3"/>
    <property type="match status" value="1"/>
</dbReference>
<comment type="cofactor">
    <cofactor evidence="1">
        <name>[4Fe-4S] cluster</name>
        <dbReference type="ChEBI" id="CHEBI:49883"/>
    </cofactor>
</comment>
<evidence type="ECO:0000256" key="9">
    <source>
        <dbReference type="SAM" id="MobiDB-lite"/>
    </source>
</evidence>
<sequence>MDAFEYNANPGRVVFGSGTLQKLPDEIARLGKKAPLILSTPQQVSHAERVKDVLKGQIAGIFTEATMHTPTHITDKAVEYAKGQNADVVVSIGGGSTIGLGKAISIRTGLYHICIPTTYAGSEMTPILGETADGLKKTRSDPKILPGTVIYDVDLTMTLPSAMSATSGVNAIAHAVEALYARNTNPVISLMALEGTRALASALPEIVENPSSQSARSLALYGAWLCGTCLGSVGMSIHHKLCHTLGGSFNLPHAETHTAVLPHAISYNAPNIPEAMKKLAEVLPESNGDAIHGLNVLLEKLKVKRGVKDYGMKEEDIDKAADIAVSNPYWNPREIQREPIRELIRRVWAEAAPVLSTPDDRILEATEAVVPDTNRALSEEELAITYDIERTLKEIRQARYKRIALQFPDEMLPDAPRVFQLLSRGLEARDIVDSSNASGQKVGINGDAAVENDLTDSVARLDVRDFGVAPKLYILADTSYGTCCVDEVAAEHVDADVVVHYGRSCLSPTARLPVIYVFTRKPLPLDPLVKAFKETYPDPGEKVILAADVTYTDHVPEVYSRLTEEGYSNLFATELVHDPSSVIPNRTVPGSVKEALDSLSDWQLFHISEPPTALLLTLASRVAAIHIYPTDGPAGADVKPLPASTSALLRRRYAILTRLSTVPIFGILVNTLSVKNYLHIVEHVKEKIAAAGKKSYLFVVGKLNAAKVANFSEIGGWVVIGCWESSLVDSKDFWKPVITPFELEFALKGDDERVWTGAWQSDFQSVLDQPPPSEPQGDGEEATEKENANGATATGDQENDEEDKMSEPESAPPEFDLRTGRYVSHTRPMRESALRASAQGGSGSRGGPSAGAITSANGPSAARALARRAKGELAMIGGSYSPGAEFLRSQRTWTGLGSDFNSAANSVQYDGEGADDSTLVVEGRKGIARGYTVGDSIDRH</sequence>
<evidence type="ECO:0000313" key="13">
    <source>
        <dbReference type="Proteomes" id="UP001610446"/>
    </source>
</evidence>
<feature type="domain" description="Fe-containing alcohol dehydrogenase-like C-terminal" evidence="11">
    <location>
        <begin position="165"/>
        <end position="347"/>
    </location>
</feature>
<evidence type="ECO:0000256" key="5">
    <source>
        <dbReference type="ARBA" id="ARBA00023002"/>
    </source>
</evidence>
<keyword evidence="13" id="KW-1185">Reference proteome</keyword>
<evidence type="ECO:0000313" key="12">
    <source>
        <dbReference type="EMBL" id="KAL2850332.1"/>
    </source>
</evidence>
<keyword evidence="7 8" id="KW-0411">Iron-sulfur</keyword>
<feature type="domain" description="Alcohol dehydrogenase iron-type/glycerol dehydrogenase GldA" evidence="10">
    <location>
        <begin position="10"/>
        <end position="152"/>
    </location>
</feature>
<dbReference type="PANTHER" id="PTHR10762:SF2">
    <property type="entry name" value="2-(3-AMINO-3-CARBOXYPROPYL)HISTIDINE SYNTHASE SUBUNIT 2"/>
    <property type="match status" value="1"/>
</dbReference>
<dbReference type="InterPro" id="IPR042265">
    <property type="entry name" value="DPH1/DPH2_3"/>
</dbReference>
<dbReference type="Pfam" id="PF00465">
    <property type="entry name" value="Fe-ADH"/>
    <property type="match status" value="1"/>
</dbReference>